<protein>
    <submittedName>
        <fullName evidence="2">Uncharacterized protein</fullName>
    </submittedName>
</protein>
<sequence>NEFKVVPSHKRTPSSATSTMFKISEEKSHKLENIKEDIPSSSSTMDINFIHSSIEETRDRNANYTIQKVPEPIILAANTDETSSTDTTCDSVTSQMNESMPETYISQDSLKSIVFTRTSEFHDEANDLPTTEQIETSTSKTPAKRRKKKLRIKEKTDDENASTTSTSATSTKNNSHINN</sequence>
<evidence type="ECO:0000256" key="1">
    <source>
        <dbReference type="SAM" id="MobiDB-lite"/>
    </source>
</evidence>
<organism evidence="2 3">
    <name type="scientific">Adineta steineri</name>
    <dbReference type="NCBI Taxonomy" id="433720"/>
    <lineage>
        <taxon>Eukaryota</taxon>
        <taxon>Metazoa</taxon>
        <taxon>Spiralia</taxon>
        <taxon>Gnathifera</taxon>
        <taxon>Rotifera</taxon>
        <taxon>Eurotatoria</taxon>
        <taxon>Bdelloidea</taxon>
        <taxon>Adinetida</taxon>
        <taxon>Adinetidae</taxon>
        <taxon>Adineta</taxon>
    </lineage>
</organism>
<feature type="compositionally biased region" description="Basic residues" evidence="1">
    <location>
        <begin position="142"/>
        <end position="152"/>
    </location>
</feature>
<feature type="region of interest" description="Disordered" evidence="1">
    <location>
        <begin position="124"/>
        <end position="179"/>
    </location>
</feature>
<evidence type="ECO:0000313" key="3">
    <source>
        <dbReference type="Proteomes" id="UP000663868"/>
    </source>
</evidence>
<dbReference type="Proteomes" id="UP000663868">
    <property type="component" value="Unassembled WGS sequence"/>
</dbReference>
<feature type="non-terminal residue" evidence="2">
    <location>
        <position position="179"/>
    </location>
</feature>
<feature type="compositionally biased region" description="Polar residues" evidence="1">
    <location>
        <begin position="128"/>
        <end position="141"/>
    </location>
</feature>
<name>A0A820PD91_9BILA</name>
<dbReference type="EMBL" id="CAJOBB010024743">
    <property type="protein sequence ID" value="CAF4403074.1"/>
    <property type="molecule type" value="Genomic_DNA"/>
</dbReference>
<gene>
    <name evidence="2" type="ORF">KXQ929_LOCUS51137</name>
</gene>
<feature type="compositionally biased region" description="Low complexity" evidence="1">
    <location>
        <begin position="161"/>
        <end position="179"/>
    </location>
</feature>
<comment type="caution">
    <text evidence="2">The sequence shown here is derived from an EMBL/GenBank/DDBJ whole genome shotgun (WGS) entry which is preliminary data.</text>
</comment>
<feature type="compositionally biased region" description="Basic and acidic residues" evidence="1">
    <location>
        <begin position="23"/>
        <end position="38"/>
    </location>
</feature>
<evidence type="ECO:0000313" key="2">
    <source>
        <dbReference type="EMBL" id="CAF4403074.1"/>
    </source>
</evidence>
<feature type="non-terminal residue" evidence="2">
    <location>
        <position position="1"/>
    </location>
</feature>
<feature type="region of interest" description="Disordered" evidence="1">
    <location>
        <begin position="1"/>
        <end position="39"/>
    </location>
</feature>
<dbReference type="AlphaFoldDB" id="A0A820PD91"/>
<accession>A0A820PD91</accession>
<proteinExistence type="predicted"/>
<reference evidence="2" key="1">
    <citation type="submission" date="2021-02" db="EMBL/GenBank/DDBJ databases">
        <authorList>
            <person name="Nowell W R."/>
        </authorList>
    </citation>
    <scope>NUCLEOTIDE SEQUENCE</scope>
</reference>